<dbReference type="InterPro" id="IPR000073">
    <property type="entry name" value="AB_hydrolase_1"/>
</dbReference>
<proteinExistence type="predicted"/>
<evidence type="ECO:0000259" key="1">
    <source>
        <dbReference type="Pfam" id="PF12697"/>
    </source>
</evidence>
<evidence type="ECO:0000313" key="3">
    <source>
        <dbReference type="Proteomes" id="UP001146351"/>
    </source>
</evidence>
<dbReference type="Gene3D" id="3.40.50.1820">
    <property type="entry name" value="alpha/beta hydrolase"/>
    <property type="match status" value="1"/>
</dbReference>
<dbReference type="Proteomes" id="UP001146351">
    <property type="component" value="Unassembled WGS sequence"/>
</dbReference>
<organism evidence="2 3">
    <name type="scientific">Penicillium capsulatum</name>
    <dbReference type="NCBI Taxonomy" id="69766"/>
    <lineage>
        <taxon>Eukaryota</taxon>
        <taxon>Fungi</taxon>
        <taxon>Dikarya</taxon>
        <taxon>Ascomycota</taxon>
        <taxon>Pezizomycotina</taxon>
        <taxon>Eurotiomycetes</taxon>
        <taxon>Eurotiomycetidae</taxon>
        <taxon>Eurotiales</taxon>
        <taxon>Aspergillaceae</taxon>
        <taxon>Penicillium</taxon>
    </lineage>
</organism>
<gene>
    <name evidence="2" type="ORF">N7492_004507</name>
</gene>
<dbReference type="Pfam" id="PF12697">
    <property type="entry name" value="Abhydrolase_6"/>
    <property type="match status" value="1"/>
</dbReference>
<dbReference type="InterPro" id="IPR029058">
    <property type="entry name" value="AB_hydrolase_fold"/>
</dbReference>
<dbReference type="PANTHER" id="PTHR37017">
    <property type="entry name" value="AB HYDROLASE-1 DOMAIN-CONTAINING PROTEIN-RELATED"/>
    <property type="match status" value="1"/>
</dbReference>
<name>A0A9W9I7R8_9EURO</name>
<reference evidence="2" key="2">
    <citation type="journal article" date="2023" name="IMA Fungus">
        <title>Comparative genomic study of the Penicillium genus elucidates a diverse pangenome and 15 lateral gene transfer events.</title>
        <authorList>
            <person name="Petersen C."/>
            <person name="Sorensen T."/>
            <person name="Nielsen M.R."/>
            <person name="Sondergaard T.E."/>
            <person name="Sorensen J.L."/>
            <person name="Fitzpatrick D.A."/>
            <person name="Frisvad J.C."/>
            <person name="Nielsen K.L."/>
        </authorList>
    </citation>
    <scope>NUCLEOTIDE SEQUENCE</scope>
    <source>
        <strain evidence="2">IBT 21917</strain>
    </source>
</reference>
<dbReference type="PANTHER" id="PTHR37017:SF11">
    <property type="entry name" value="ESTERASE_LIPASE_THIOESTERASE DOMAIN-CONTAINING PROTEIN"/>
    <property type="match status" value="1"/>
</dbReference>
<feature type="domain" description="AB hydrolase-1" evidence="1">
    <location>
        <begin position="40"/>
        <end position="285"/>
    </location>
</feature>
<dbReference type="AlphaFoldDB" id="A0A9W9I7R8"/>
<dbReference type="GO" id="GO:0072330">
    <property type="term" value="P:monocarboxylic acid biosynthetic process"/>
    <property type="evidence" value="ECO:0007669"/>
    <property type="project" value="UniProtKB-ARBA"/>
</dbReference>
<protein>
    <recommendedName>
        <fullName evidence="1">AB hydrolase-1 domain-containing protein</fullName>
    </recommendedName>
</protein>
<dbReference type="SUPFAM" id="SSF53474">
    <property type="entry name" value="alpha/beta-Hydrolases"/>
    <property type="match status" value="1"/>
</dbReference>
<evidence type="ECO:0000313" key="2">
    <source>
        <dbReference type="EMBL" id="KAJ5171914.1"/>
    </source>
</evidence>
<dbReference type="InterPro" id="IPR052897">
    <property type="entry name" value="Sec-Metab_Biosynth_Hydrolase"/>
</dbReference>
<dbReference type="OrthoDB" id="408373at2759"/>
<keyword evidence="3" id="KW-1185">Reference proteome</keyword>
<comment type="caution">
    <text evidence="2">The sequence shown here is derived from an EMBL/GenBank/DDBJ whole genome shotgun (WGS) entry which is preliminary data.</text>
</comment>
<accession>A0A9W9I7R8</accession>
<sequence length="301" mass="32352">MELVDLTKAHGHVRSLSSQIFLARHDEGPYSKAPTTKPTIVLVHGAWHGSWCWKYQIPPLETLGYAVETLDLPSSGNMGMTQFDDAAHVRAVVETLTSAGKRVIVLAHSYAGPIGSAAIKGLADEGVLGMIALVAYIYPGNMDVAAHIRKIGGLPFIVWDTPSPGLFLATDARTRFFAPDTPEDRIDWALANLRPQSMAANTGITPPEAWQDDSFDGRLGYIRCTADQVLSTADQVLSTAGQVLSLARQDEMITAAGGEGKWVVRTLEGSGHNPPLSRPDEVAAAVHEIVNEFEASSDRGK</sequence>
<dbReference type="EMBL" id="JAPQKO010000003">
    <property type="protein sequence ID" value="KAJ5171914.1"/>
    <property type="molecule type" value="Genomic_DNA"/>
</dbReference>
<reference evidence="2" key="1">
    <citation type="submission" date="2022-11" db="EMBL/GenBank/DDBJ databases">
        <authorList>
            <person name="Petersen C."/>
        </authorList>
    </citation>
    <scope>NUCLEOTIDE SEQUENCE</scope>
    <source>
        <strain evidence="2">IBT 21917</strain>
    </source>
</reference>
<dbReference type="GO" id="GO:0017000">
    <property type="term" value="P:antibiotic biosynthetic process"/>
    <property type="evidence" value="ECO:0007669"/>
    <property type="project" value="UniProtKB-ARBA"/>
</dbReference>